<dbReference type="EMBL" id="BONQ01000003">
    <property type="protein sequence ID" value="GIG42066.1"/>
    <property type="molecule type" value="Genomic_DNA"/>
</dbReference>
<reference evidence="1" key="1">
    <citation type="submission" date="2021-01" db="EMBL/GenBank/DDBJ databases">
        <title>Whole genome shotgun sequence of Dactylosporangium siamense NBRC 106093.</title>
        <authorList>
            <person name="Komaki H."/>
            <person name="Tamura T."/>
        </authorList>
    </citation>
    <scope>NUCLEOTIDE SEQUENCE</scope>
    <source>
        <strain evidence="1">NBRC 106093</strain>
    </source>
</reference>
<protein>
    <submittedName>
        <fullName evidence="1">DUF4865 domain-containing protein</fullName>
    </submittedName>
</protein>
<dbReference type="Proteomes" id="UP000660611">
    <property type="component" value="Unassembled WGS sequence"/>
</dbReference>
<dbReference type="InterPro" id="IPR032349">
    <property type="entry name" value="DUF4865"/>
</dbReference>
<comment type="caution">
    <text evidence="1">The sequence shown here is derived from an EMBL/GenBank/DDBJ whole genome shotgun (WGS) entry which is preliminary data.</text>
</comment>
<name>A0A919PF28_9ACTN</name>
<keyword evidence="2" id="KW-1185">Reference proteome</keyword>
<evidence type="ECO:0000313" key="2">
    <source>
        <dbReference type="Proteomes" id="UP000660611"/>
    </source>
</evidence>
<sequence>MFAMQYSLTLPADYDMGIIRDRVRRNGHALDNRAGLALKAYLIRSRGIDGSQVNQYAPFYLWNSAAAMTHFLIGGGGFQNIVRDFGRPPVSQWTGIATVRGRAAGPPVAASRRITALPQPTHGDAAVSIDDALAELRTLADSRDVHTAALAFDPRDWQLLLVTLWADQVPANDPADDRYEVLHLSAPELALAVQ</sequence>
<proteinExistence type="predicted"/>
<accession>A0A919PF28</accession>
<dbReference type="Pfam" id="PF16157">
    <property type="entry name" value="DUF4865"/>
    <property type="match status" value="1"/>
</dbReference>
<organism evidence="1 2">
    <name type="scientific">Dactylosporangium siamense</name>
    <dbReference type="NCBI Taxonomy" id="685454"/>
    <lineage>
        <taxon>Bacteria</taxon>
        <taxon>Bacillati</taxon>
        <taxon>Actinomycetota</taxon>
        <taxon>Actinomycetes</taxon>
        <taxon>Micromonosporales</taxon>
        <taxon>Micromonosporaceae</taxon>
        <taxon>Dactylosporangium</taxon>
    </lineage>
</organism>
<dbReference type="AlphaFoldDB" id="A0A919PF28"/>
<evidence type="ECO:0000313" key="1">
    <source>
        <dbReference type="EMBL" id="GIG42066.1"/>
    </source>
</evidence>
<gene>
    <name evidence="1" type="ORF">Dsi01nite_001070</name>
</gene>